<dbReference type="GO" id="GO:0007031">
    <property type="term" value="P:peroxisome organization"/>
    <property type="evidence" value="ECO:0007669"/>
    <property type="project" value="InterPro"/>
</dbReference>
<evidence type="ECO:0000313" key="4">
    <source>
        <dbReference type="Proteomes" id="UP000036987"/>
    </source>
</evidence>
<dbReference type="OrthoDB" id="77656at2759"/>
<dbReference type="Proteomes" id="UP000036987">
    <property type="component" value="Unassembled WGS sequence"/>
</dbReference>
<comment type="caution">
    <text evidence="3">The sequence shown here is derived from an EMBL/GenBank/DDBJ whole genome shotgun (WGS) entry which is preliminary data.</text>
</comment>
<dbReference type="PANTHER" id="PTHR34126">
    <property type="entry name" value="PEROXISOME BIOGENESIS PROTEIN 22"/>
    <property type="match status" value="1"/>
</dbReference>
<name>A0A0K9PLS7_ZOSMR</name>
<evidence type="ECO:0000256" key="2">
    <source>
        <dbReference type="SAM" id="Phobius"/>
    </source>
</evidence>
<feature type="region of interest" description="Disordered" evidence="1">
    <location>
        <begin position="68"/>
        <end position="93"/>
    </location>
</feature>
<dbReference type="OMA" id="HEDNGMQ"/>
<evidence type="ECO:0000313" key="3">
    <source>
        <dbReference type="EMBL" id="KMZ69919.1"/>
    </source>
</evidence>
<sequence>MNSDATVMAQSMTEQIVSLARRTSSLIGRKLSSAIVLVFNNKNAGSFGALAGFTLAIVFAWKFMRSPDRPPRRRRRNTPPTSNNGLASVEPSNSEVYPQLLNAKDLDAIQAFDDHANFTLGQVVRKKLNGGRKVTCQLLGILLEEKSSIELQAHATFKLSVLEVLSELSRTCDLYLMETVEDDESEERVLAALQDVGVFKTGGLVREKVLFCGTENGRSSFVRQLEPDWHIDTNPVVVSNLTRFIRYQLHISSAVTSSVMASNVSTSSSLEKFFSF</sequence>
<organism evidence="3 4">
    <name type="scientific">Zostera marina</name>
    <name type="common">Eelgrass</name>
    <dbReference type="NCBI Taxonomy" id="29655"/>
    <lineage>
        <taxon>Eukaryota</taxon>
        <taxon>Viridiplantae</taxon>
        <taxon>Streptophyta</taxon>
        <taxon>Embryophyta</taxon>
        <taxon>Tracheophyta</taxon>
        <taxon>Spermatophyta</taxon>
        <taxon>Magnoliopsida</taxon>
        <taxon>Liliopsida</taxon>
        <taxon>Zosteraceae</taxon>
        <taxon>Zostera</taxon>
    </lineage>
</organism>
<feature type="transmembrane region" description="Helical" evidence="2">
    <location>
        <begin position="44"/>
        <end position="64"/>
    </location>
</feature>
<accession>A0A0K9PLS7</accession>
<dbReference type="Pfam" id="PF22978">
    <property type="entry name" value="HAD_Pex22"/>
    <property type="match status" value="1"/>
</dbReference>
<keyword evidence="2" id="KW-0812">Transmembrane</keyword>
<dbReference type="STRING" id="29655.A0A0K9PLS7"/>
<evidence type="ECO:0000256" key="1">
    <source>
        <dbReference type="SAM" id="MobiDB-lite"/>
    </source>
</evidence>
<keyword evidence="2" id="KW-0472">Membrane</keyword>
<dbReference type="PANTHER" id="PTHR34126:SF1">
    <property type="entry name" value="PEROXISOME BIOGENESIS PROTEIN 22"/>
    <property type="match status" value="1"/>
</dbReference>
<keyword evidence="4" id="KW-1185">Reference proteome</keyword>
<dbReference type="InterPro" id="IPR037485">
    <property type="entry name" value="PEX22"/>
</dbReference>
<dbReference type="AlphaFoldDB" id="A0A0K9PLS7"/>
<dbReference type="EMBL" id="LFYR01000736">
    <property type="protein sequence ID" value="KMZ69919.1"/>
    <property type="molecule type" value="Genomic_DNA"/>
</dbReference>
<keyword evidence="2" id="KW-1133">Transmembrane helix</keyword>
<protein>
    <submittedName>
        <fullName evidence="3">Peroxin</fullName>
    </submittedName>
</protein>
<gene>
    <name evidence="3" type="ORF">ZOSMA_202G00050</name>
</gene>
<proteinExistence type="predicted"/>
<reference evidence="4" key="1">
    <citation type="journal article" date="2016" name="Nature">
        <title>The genome of the seagrass Zostera marina reveals angiosperm adaptation to the sea.</title>
        <authorList>
            <person name="Olsen J.L."/>
            <person name="Rouze P."/>
            <person name="Verhelst B."/>
            <person name="Lin Y.-C."/>
            <person name="Bayer T."/>
            <person name="Collen J."/>
            <person name="Dattolo E."/>
            <person name="De Paoli E."/>
            <person name="Dittami S."/>
            <person name="Maumus F."/>
            <person name="Michel G."/>
            <person name="Kersting A."/>
            <person name="Lauritano C."/>
            <person name="Lohaus R."/>
            <person name="Toepel M."/>
            <person name="Tonon T."/>
            <person name="Vanneste K."/>
            <person name="Amirebrahimi M."/>
            <person name="Brakel J."/>
            <person name="Bostroem C."/>
            <person name="Chovatia M."/>
            <person name="Grimwood J."/>
            <person name="Jenkins J.W."/>
            <person name="Jueterbock A."/>
            <person name="Mraz A."/>
            <person name="Stam W.T."/>
            <person name="Tice H."/>
            <person name="Bornberg-Bauer E."/>
            <person name="Green P.J."/>
            <person name="Pearson G.A."/>
            <person name="Procaccini G."/>
            <person name="Duarte C.M."/>
            <person name="Schmutz J."/>
            <person name="Reusch T.B.H."/>
            <person name="Van de Peer Y."/>
        </authorList>
    </citation>
    <scope>NUCLEOTIDE SEQUENCE [LARGE SCALE GENOMIC DNA]</scope>
    <source>
        <strain evidence="4">cv. Finnish</strain>
    </source>
</reference>